<feature type="compositionally biased region" description="Low complexity" evidence="1">
    <location>
        <begin position="72"/>
        <end position="86"/>
    </location>
</feature>
<proteinExistence type="predicted"/>
<feature type="region of interest" description="Disordered" evidence="1">
    <location>
        <begin position="72"/>
        <end position="93"/>
    </location>
</feature>
<reference evidence="2 3" key="1">
    <citation type="submission" date="2023-10" db="EMBL/GenBank/DDBJ databases">
        <title>Chromosome-scale genome assembly provides insights into flower coloration mechanisms of Canna indica.</title>
        <authorList>
            <person name="Li C."/>
        </authorList>
    </citation>
    <scope>NUCLEOTIDE SEQUENCE [LARGE SCALE GENOMIC DNA]</scope>
    <source>
        <tissue evidence="2">Flower</tissue>
    </source>
</reference>
<evidence type="ECO:0000313" key="3">
    <source>
        <dbReference type="Proteomes" id="UP001327560"/>
    </source>
</evidence>
<keyword evidence="3" id="KW-1185">Reference proteome</keyword>
<dbReference type="PANTHER" id="PTHR34197:SF2">
    <property type="entry name" value="OS04G0591300 PROTEIN"/>
    <property type="match status" value="1"/>
</dbReference>
<accession>A0AAQ3KG48</accession>
<dbReference type="EMBL" id="CP136893">
    <property type="protein sequence ID" value="WOL06308.1"/>
    <property type="molecule type" value="Genomic_DNA"/>
</dbReference>
<evidence type="ECO:0000256" key="1">
    <source>
        <dbReference type="SAM" id="MobiDB-lite"/>
    </source>
</evidence>
<gene>
    <name evidence="2" type="ORF">Cni_G15040</name>
</gene>
<organism evidence="2 3">
    <name type="scientific">Canna indica</name>
    <name type="common">Indian-shot</name>
    <dbReference type="NCBI Taxonomy" id="4628"/>
    <lineage>
        <taxon>Eukaryota</taxon>
        <taxon>Viridiplantae</taxon>
        <taxon>Streptophyta</taxon>
        <taxon>Embryophyta</taxon>
        <taxon>Tracheophyta</taxon>
        <taxon>Spermatophyta</taxon>
        <taxon>Magnoliopsida</taxon>
        <taxon>Liliopsida</taxon>
        <taxon>Zingiberales</taxon>
        <taxon>Cannaceae</taxon>
        <taxon>Canna</taxon>
    </lineage>
</organism>
<evidence type="ECO:0000313" key="2">
    <source>
        <dbReference type="EMBL" id="WOL06308.1"/>
    </source>
</evidence>
<dbReference type="AlphaFoldDB" id="A0AAQ3KG48"/>
<sequence>MGKEMLLWWRKEVEPQQEEEDEKSAVVEEEFGWKCWKHPRQPPYGVCADCLRDRLLRLCPNCAKDRPCRCFPSPSSSISSSSASSAELAGSRGGVDDAGVGAVGLMSRLIESEISFCRSRSVGYELIRSRSAAAAAAGEASVPPRPRGSGRGWGLFWPFSRAGSGMKESPKAGLFRSRTVAAGRSSVAGGSGEEEETKRKGARRWHFPSPMKVFPSSMKVFRQRKPASTKVVA</sequence>
<protein>
    <submittedName>
        <fullName evidence="2">Uncharacterized protein</fullName>
    </submittedName>
</protein>
<name>A0AAQ3KG48_9LILI</name>
<dbReference type="Proteomes" id="UP001327560">
    <property type="component" value="Chromosome 4"/>
</dbReference>
<dbReference type="PANTHER" id="PTHR34197">
    <property type="entry name" value="OS04G0591300 PROTEIN"/>
    <property type="match status" value="1"/>
</dbReference>
<feature type="region of interest" description="Disordered" evidence="1">
    <location>
        <begin position="183"/>
        <end position="209"/>
    </location>
</feature>